<evidence type="ECO:0000256" key="2">
    <source>
        <dbReference type="ARBA" id="ARBA00022980"/>
    </source>
</evidence>
<dbReference type="EMBL" id="ML978066">
    <property type="protein sequence ID" value="KAF2022420.1"/>
    <property type="molecule type" value="Genomic_DNA"/>
</dbReference>
<name>A0A6A5YCI9_9PLEO</name>
<proteinExistence type="inferred from homology"/>
<dbReference type="AlphaFoldDB" id="A0A6A5YCI9"/>
<dbReference type="PANTHER" id="PTHR13501:SF10">
    <property type="entry name" value="LARGE RIBOSOMAL SUBUNIT PROTEIN UL22M"/>
    <property type="match status" value="1"/>
</dbReference>
<keyword evidence="3 4" id="KW-0687">Ribonucleoprotein</keyword>
<dbReference type="GO" id="GO:0015934">
    <property type="term" value="C:large ribosomal subunit"/>
    <property type="evidence" value="ECO:0007669"/>
    <property type="project" value="InterPro"/>
</dbReference>
<dbReference type="InterPro" id="IPR001063">
    <property type="entry name" value="Ribosomal_uL22"/>
</dbReference>
<reference evidence="6" key="1">
    <citation type="journal article" date="2020" name="Stud. Mycol.">
        <title>101 Dothideomycetes genomes: a test case for predicting lifestyles and emergence of pathogens.</title>
        <authorList>
            <person name="Haridas S."/>
            <person name="Albert R."/>
            <person name="Binder M."/>
            <person name="Bloem J."/>
            <person name="Labutti K."/>
            <person name="Salamov A."/>
            <person name="Andreopoulos B."/>
            <person name="Baker S."/>
            <person name="Barry K."/>
            <person name="Bills G."/>
            <person name="Bluhm B."/>
            <person name="Cannon C."/>
            <person name="Castanera R."/>
            <person name="Culley D."/>
            <person name="Daum C."/>
            <person name="Ezra D."/>
            <person name="Gonzalez J."/>
            <person name="Henrissat B."/>
            <person name="Kuo A."/>
            <person name="Liang C."/>
            <person name="Lipzen A."/>
            <person name="Lutzoni F."/>
            <person name="Magnuson J."/>
            <person name="Mondo S."/>
            <person name="Nolan M."/>
            <person name="Ohm R."/>
            <person name="Pangilinan J."/>
            <person name="Park H.-J."/>
            <person name="Ramirez L."/>
            <person name="Alfaro M."/>
            <person name="Sun H."/>
            <person name="Tritt A."/>
            <person name="Yoshinaga Y."/>
            <person name="Zwiers L.-H."/>
            <person name="Turgeon B."/>
            <person name="Goodwin S."/>
            <person name="Spatafora J."/>
            <person name="Crous P."/>
            <person name="Grigoriev I."/>
        </authorList>
    </citation>
    <scope>NUCLEOTIDE SEQUENCE</scope>
    <source>
        <strain evidence="6">CBS 175.79</strain>
    </source>
</reference>
<evidence type="ECO:0000256" key="1">
    <source>
        <dbReference type="ARBA" id="ARBA00009451"/>
    </source>
</evidence>
<organism evidence="6 7">
    <name type="scientific">Aaosphaeria arxii CBS 175.79</name>
    <dbReference type="NCBI Taxonomy" id="1450172"/>
    <lineage>
        <taxon>Eukaryota</taxon>
        <taxon>Fungi</taxon>
        <taxon>Dikarya</taxon>
        <taxon>Ascomycota</taxon>
        <taxon>Pezizomycotina</taxon>
        <taxon>Dothideomycetes</taxon>
        <taxon>Pleosporomycetidae</taxon>
        <taxon>Pleosporales</taxon>
        <taxon>Pleosporales incertae sedis</taxon>
        <taxon>Aaosphaeria</taxon>
    </lineage>
</organism>
<evidence type="ECO:0000256" key="3">
    <source>
        <dbReference type="ARBA" id="ARBA00023274"/>
    </source>
</evidence>
<dbReference type="PANTHER" id="PTHR13501">
    <property type="entry name" value="CHLOROPLAST 50S RIBOSOMAL PROTEIN L22-RELATED"/>
    <property type="match status" value="1"/>
</dbReference>
<protein>
    <submittedName>
        <fullName evidence="6">Ribosomal protein L22</fullName>
    </submittedName>
</protein>
<dbReference type="InterPro" id="IPR036394">
    <property type="entry name" value="Ribosomal_uL22_sf"/>
</dbReference>
<comment type="similarity">
    <text evidence="1 4">Belongs to the universal ribosomal protein uL22 family.</text>
</comment>
<sequence>MSVRIPTRRIGQSALALSRPNTYWITTSRPLSTTVPLSASKDSLRNDLLLDVLRKRQAEQHAAAHGKTTARAPQPEQGNLPSATIFKPEYEIPSFQDSLPDFEKRAVKREEKERRALVARKRDAELSAPKLDPIPRSTKLLERKLVIKSIQKRGRLTKELKLARSERQSLFRSRDLPTSVKKLTKVMNLVQGKTVEEALVQLRFSKKRVAKDVAKGLIIARDQAVIARGMGLGAAQKAETAQDAKTLADGSRIKEKKGKSVTIELKDGKKKEVNDPTEIYVDQAWVGKGQQWKTPEYRARGRVNLLTHRTTSFSVLLKEEKTRVRISEEIAKKRDNRKLWVALPDRPIPSQRQYCLW</sequence>
<accession>A0A6A5YCI9</accession>
<dbReference type="Gene3D" id="3.90.470.10">
    <property type="entry name" value="Ribosomal protein L22/L17"/>
    <property type="match status" value="1"/>
</dbReference>
<dbReference type="GeneID" id="54284276"/>
<evidence type="ECO:0000313" key="7">
    <source>
        <dbReference type="Proteomes" id="UP000799778"/>
    </source>
</evidence>
<dbReference type="GO" id="GO:0006412">
    <property type="term" value="P:translation"/>
    <property type="evidence" value="ECO:0007669"/>
    <property type="project" value="InterPro"/>
</dbReference>
<gene>
    <name evidence="6" type="ORF">BU24DRAFT_418049</name>
</gene>
<dbReference type="Proteomes" id="UP000799778">
    <property type="component" value="Unassembled WGS sequence"/>
</dbReference>
<evidence type="ECO:0000313" key="6">
    <source>
        <dbReference type="EMBL" id="KAF2022420.1"/>
    </source>
</evidence>
<keyword evidence="2 4" id="KW-0689">Ribosomal protein</keyword>
<dbReference type="FunFam" id="3.90.470.10:FF:000017">
    <property type="entry name" value="54S ribosomal protein L22, mitochondrial"/>
    <property type="match status" value="1"/>
</dbReference>
<feature type="region of interest" description="Disordered" evidence="5">
    <location>
        <begin position="59"/>
        <end position="79"/>
    </location>
</feature>
<evidence type="ECO:0000256" key="5">
    <source>
        <dbReference type="SAM" id="MobiDB-lite"/>
    </source>
</evidence>
<dbReference type="InterPro" id="IPR047867">
    <property type="entry name" value="Ribosomal_uL22_bac/org-type"/>
</dbReference>
<dbReference type="Pfam" id="PF00237">
    <property type="entry name" value="Ribosomal_L22"/>
    <property type="match status" value="2"/>
</dbReference>
<dbReference type="RefSeq" id="XP_033390759.1">
    <property type="nucleotide sequence ID" value="XM_033526879.1"/>
</dbReference>
<dbReference type="OrthoDB" id="416470at2759"/>
<dbReference type="GO" id="GO:0003735">
    <property type="term" value="F:structural constituent of ribosome"/>
    <property type="evidence" value="ECO:0007669"/>
    <property type="project" value="InterPro"/>
</dbReference>
<keyword evidence="7" id="KW-1185">Reference proteome</keyword>
<dbReference type="SUPFAM" id="SSF54843">
    <property type="entry name" value="Ribosomal protein L22"/>
    <property type="match status" value="1"/>
</dbReference>
<evidence type="ECO:0000256" key="4">
    <source>
        <dbReference type="RuleBase" id="RU004005"/>
    </source>
</evidence>